<gene>
    <name evidence="8" type="primary">vapC</name>
    <name evidence="10" type="ORF">HF999_20270</name>
</gene>
<evidence type="ECO:0000313" key="10">
    <source>
        <dbReference type="EMBL" id="NKY20696.1"/>
    </source>
</evidence>
<keyword evidence="5 8" id="KW-0378">Hydrolase</keyword>
<dbReference type="HAMAP" id="MF_00265">
    <property type="entry name" value="VapC_Nob1"/>
    <property type="match status" value="1"/>
</dbReference>
<dbReference type="SUPFAM" id="SSF88723">
    <property type="entry name" value="PIN domain-like"/>
    <property type="match status" value="1"/>
</dbReference>
<dbReference type="CDD" id="cd18731">
    <property type="entry name" value="PIN_NgFitB-like"/>
    <property type="match status" value="1"/>
</dbReference>
<evidence type="ECO:0000256" key="2">
    <source>
        <dbReference type="ARBA" id="ARBA00022649"/>
    </source>
</evidence>
<dbReference type="EMBL" id="JAAXOQ010000039">
    <property type="protein sequence ID" value="NKY20696.1"/>
    <property type="molecule type" value="Genomic_DNA"/>
</dbReference>
<accession>A0A846X8A9</accession>
<keyword evidence="8" id="KW-0800">Toxin</keyword>
<proteinExistence type="inferred from homology"/>
<keyword evidence="11" id="KW-1185">Reference proteome</keyword>
<dbReference type="InterPro" id="IPR022907">
    <property type="entry name" value="VapC_family"/>
</dbReference>
<dbReference type="InterPro" id="IPR029060">
    <property type="entry name" value="PIN-like_dom_sf"/>
</dbReference>
<dbReference type="RefSeq" id="WP_168547618.1">
    <property type="nucleotide sequence ID" value="NZ_BAAAKS010000002.1"/>
</dbReference>
<dbReference type="Proteomes" id="UP000582646">
    <property type="component" value="Unassembled WGS sequence"/>
</dbReference>
<dbReference type="Gene3D" id="3.40.50.1010">
    <property type="entry name" value="5'-nuclease"/>
    <property type="match status" value="1"/>
</dbReference>
<keyword evidence="3 8" id="KW-0540">Nuclease</keyword>
<dbReference type="GO" id="GO:0004540">
    <property type="term" value="F:RNA nuclease activity"/>
    <property type="evidence" value="ECO:0007669"/>
    <property type="project" value="InterPro"/>
</dbReference>
<evidence type="ECO:0000313" key="11">
    <source>
        <dbReference type="Proteomes" id="UP000582646"/>
    </source>
</evidence>
<feature type="binding site" evidence="8">
    <location>
        <position position="5"/>
    </location>
    <ligand>
        <name>Mg(2+)</name>
        <dbReference type="ChEBI" id="CHEBI:18420"/>
    </ligand>
</feature>
<comment type="cofactor">
    <cofactor evidence="1 8">
        <name>Mg(2+)</name>
        <dbReference type="ChEBI" id="CHEBI:18420"/>
    </cofactor>
</comment>
<comment type="similarity">
    <text evidence="7 8">Belongs to the PINc/VapC protein family.</text>
</comment>
<name>A0A846X8A9_9ACTN</name>
<sequence length="136" mass="14641">MIILDTNVISALMADTREVVAWAMALGEQPVTTAITKAELLYGIEQLPDGGRKRGYRARSADALALVHDILPVTAHSAEAYAAIRAQRQHDGRPITTADAMIAAIARQTGAGLATRNVKDFEGLGLRLVDPWNHTI</sequence>
<protein>
    <recommendedName>
        <fullName evidence="8">Ribonuclease VapC</fullName>
        <shortName evidence="8">RNase VapC</shortName>
        <ecNumber evidence="8">3.1.-.-</ecNumber>
    </recommendedName>
    <alternativeName>
        <fullName evidence="8">Toxin VapC</fullName>
    </alternativeName>
</protein>
<evidence type="ECO:0000256" key="4">
    <source>
        <dbReference type="ARBA" id="ARBA00022723"/>
    </source>
</evidence>
<dbReference type="PANTHER" id="PTHR33653">
    <property type="entry name" value="RIBONUCLEASE VAPC2"/>
    <property type="match status" value="1"/>
</dbReference>
<evidence type="ECO:0000256" key="6">
    <source>
        <dbReference type="ARBA" id="ARBA00022842"/>
    </source>
</evidence>
<dbReference type="InterPro" id="IPR050556">
    <property type="entry name" value="Type_II_TA_system_RNase"/>
</dbReference>
<reference evidence="10 11" key="1">
    <citation type="submission" date="2020-04" db="EMBL/GenBank/DDBJ databases">
        <title>MicrobeNet Type strains.</title>
        <authorList>
            <person name="Nicholson A.C."/>
        </authorList>
    </citation>
    <scope>NUCLEOTIDE SEQUENCE [LARGE SCALE GENOMIC DNA]</scope>
    <source>
        <strain evidence="10 11">DSM 44113</strain>
    </source>
</reference>
<dbReference type="EC" id="3.1.-.-" evidence="8"/>
<evidence type="ECO:0000256" key="3">
    <source>
        <dbReference type="ARBA" id="ARBA00022722"/>
    </source>
</evidence>
<dbReference type="AlphaFoldDB" id="A0A846X8A9"/>
<evidence type="ECO:0000256" key="7">
    <source>
        <dbReference type="ARBA" id="ARBA00038093"/>
    </source>
</evidence>
<dbReference type="PANTHER" id="PTHR33653:SF1">
    <property type="entry name" value="RIBONUCLEASE VAPC2"/>
    <property type="match status" value="1"/>
</dbReference>
<organism evidence="10 11">
    <name type="scientific">Tsukamurella spumae</name>
    <dbReference type="NCBI Taxonomy" id="44753"/>
    <lineage>
        <taxon>Bacteria</taxon>
        <taxon>Bacillati</taxon>
        <taxon>Actinomycetota</taxon>
        <taxon>Actinomycetes</taxon>
        <taxon>Mycobacteriales</taxon>
        <taxon>Tsukamurellaceae</taxon>
        <taxon>Tsukamurella</taxon>
    </lineage>
</organism>
<evidence type="ECO:0000256" key="5">
    <source>
        <dbReference type="ARBA" id="ARBA00022801"/>
    </source>
</evidence>
<evidence type="ECO:0000256" key="8">
    <source>
        <dbReference type="HAMAP-Rule" id="MF_00265"/>
    </source>
</evidence>
<keyword evidence="6 8" id="KW-0460">Magnesium</keyword>
<comment type="function">
    <text evidence="8">Toxic component of a toxin-antitoxin (TA) system. An RNase.</text>
</comment>
<dbReference type="GO" id="GO:0016787">
    <property type="term" value="F:hydrolase activity"/>
    <property type="evidence" value="ECO:0007669"/>
    <property type="project" value="UniProtKB-KW"/>
</dbReference>
<dbReference type="GO" id="GO:0090729">
    <property type="term" value="F:toxin activity"/>
    <property type="evidence" value="ECO:0007669"/>
    <property type="project" value="UniProtKB-KW"/>
</dbReference>
<evidence type="ECO:0000256" key="1">
    <source>
        <dbReference type="ARBA" id="ARBA00001946"/>
    </source>
</evidence>
<comment type="caution">
    <text evidence="10">The sequence shown here is derived from an EMBL/GenBank/DDBJ whole genome shotgun (WGS) entry which is preliminary data.</text>
</comment>
<feature type="binding site" evidence="8">
    <location>
        <position position="99"/>
    </location>
    <ligand>
        <name>Mg(2+)</name>
        <dbReference type="ChEBI" id="CHEBI:18420"/>
    </ligand>
</feature>
<evidence type="ECO:0000259" key="9">
    <source>
        <dbReference type="Pfam" id="PF01850"/>
    </source>
</evidence>
<feature type="domain" description="PIN" evidence="9">
    <location>
        <begin position="2"/>
        <end position="117"/>
    </location>
</feature>
<keyword evidence="4 8" id="KW-0479">Metal-binding</keyword>
<dbReference type="InterPro" id="IPR002716">
    <property type="entry name" value="PIN_dom"/>
</dbReference>
<dbReference type="Pfam" id="PF01850">
    <property type="entry name" value="PIN"/>
    <property type="match status" value="1"/>
</dbReference>
<keyword evidence="2 8" id="KW-1277">Toxin-antitoxin system</keyword>
<dbReference type="GO" id="GO:0000287">
    <property type="term" value="F:magnesium ion binding"/>
    <property type="evidence" value="ECO:0007669"/>
    <property type="project" value="UniProtKB-UniRule"/>
</dbReference>